<dbReference type="Proteomes" id="UP000001357">
    <property type="component" value="Unassembled WGS sequence"/>
</dbReference>
<keyword evidence="7" id="KW-1185">Reference proteome</keyword>
<dbReference type="eggNOG" id="KOG1646">
    <property type="taxonomic scope" value="Eukaryota"/>
</dbReference>
<feature type="region of interest" description="Disordered" evidence="5">
    <location>
        <begin position="229"/>
        <end position="248"/>
    </location>
</feature>
<evidence type="ECO:0000256" key="1">
    <source>
        <dbReference type="ARBA" id="ARBA00009312"/>
    </source>
</evidence>
<dbReference type="GO" id="GO:0003735">
    <property type="term" value="F:structural constituent of ribosome"/>
    <property type="evidence" value="ECO:0007669"/>
    <property type="project" value="InterPro"/>
</dbReference>
<gene>
    <name evidence="6" type="ORF">MONBRDRAFT_37247</name>
</gene>
<dbReference type="GO" id="GO:0005840">
    <property type="term" value="C:ribosome"/>
    <property type="evidence" value="ECO:0007669"/>
    <property type="project" value="UniProtKB-KW"/>
</dbReference>
<protein>
    <recommendedName>
        <fullName evidence="4">40S ribosomal protein S6</fullName>
    </recommendedName>
</protein>
<keyword evidence="3 4" id="KW-0687">Ribonucleoprotein</keyword>
<accession>A9V0J3</accession>
<dbReference type="InterPro" id="IPR014401">
    <property type="entry name" value="Ribosomal_eS6-like"/>
</dbReference>
<dbReference type="EMBL" id="CH991552">
    <property type="protein sequence ID" value="EDQ89026.1"/>
    <property type="molecule type" value="Genomic_DNA"/>
</dbReference>
<dbReference type="GO" id="GO:0006412">
    <property type="term" value="P:translation"/>
    <property type="evidence" value="ECO:0007669"/>
    <property type="project" value="InterPro"/>
</dbReference>
<dbReference type="GO" id="GO:1990904">
    <property type="term" value="C:ribonucleoprotein complex"/>
    <property type="evidence" value="ECO:0007669"/>
    <property type="project" value="UniProtKB-KW"/>
</dbReference>
<organism evidence="6 7">
    <name type="scientific">Monosiga brevicollis</name>
    <name type="common">Choanoflagellate</name>
    <dbReference type="NCBI Taxonomy" id="81824"/>
    <lineage>
        <taxon>Eukaryota</taxon>
        <taxon>Choanoflagellata</taxon>
        <taxon>Craspedida</taxon>
        <taxon>Salpingoecidae</taxon>
        <taxon>Monosiga</taxon>
    </lineage>
</organism>
<dbReference type="InterPro" id="IPR018282">
    <property type="entry name" value="Ribosomal_eS6_CS"/>
</dbReference>
<name>A9V0J3_MONBE</name>
<dbReference type="PROSITE" id="PS00578">
    <property type="entry name" value="RIBOSOMAL_S6E"/>
    <property type="match status" value="1"/>
</dbReference>
<dbReference type="STRING" id="81824.A9V0J3"/>
<comment type="similarity">
    <text evidence="1 4">Belongs to the eukaryotic ribosomal protein eS6 family.</text>
</comment>
<dbReference type="InParanoid" id="A9V0J3"/>
<proteinExistence type="inferred from homology"/>
<dbReference type="InterPro" id="IPR001377">
    <property type="entry name" value="Ribosomal_eS6"/>
</dbReference>
<keyword evidence="2 4" id="KW-0689">Ribosomal protein</keyword>
<dbReference type="OMA" id="YVITHEK"/>
<evidence type="ECO:0000313" key="7">
    <source>
        <dbReference type="Proteomes" id="UP000001357"/>
    </source>
</evidence>
<dbReference type="KEGG" id="mbr:MONBRDRAFT_37247"/>
<dbReference type="AlphaFoldDB" id="A9V0J3"/>
<dbReference type="RefSeq" id="XP_001746131.1">
    <property type="nucleotide sequence ID" value="XM_001746079.1"/>
</dbReference>
<reference evidence="6 7" key="1">
    <citation type="journal article" date="2008" name="Nature">
        <title>The genome of the choanoflagellate Monosiga brevicollis and the origin of metazoans.</title>
        <authorList>
            <consortium name="JGI Sequencing"/>
            <person name="King N."/>
            <person name="Westbrook M.J."/>
            <person name="Young S.L."/>
            <person name="Kuo A."/>
            <person name="Abedin M."/>
            <person name="Chapman J."/>
            <person name="Fairclough S."/>
            <person name="Hellsten U."/>
            <person name="Isogai Y."/>
            <person name="Letunic I."/>
            <person name="Marr M."/>
            <person name="Pincus D."/>
            <person name="Putnam N."/>
            <person name="Rokas A."/>
            <person name="Wright K.J."/>
            <person name="Zuzow R."/>
            <person name="Dirks W."/>
            <person name="Good M."/>
            <person name="Goodstein D."/>
            <person name="Lemons D."/>
            <person name="Li W."/>
            <person name="Lyons J.B."/>
            <person name="Morris A."/>
            <person name="Nichols S."/>
            <person name="Richter D.J."/>
            <person name="Salamov A."/>
            <person name="Bork P."/>
            <person name="Lim W.A."/>
            <person name="Manning G."/>
            <person name="Miller W.T."/>
            <person name="McGinnis W."/>
            <person name="Shapiro H."/>
            <person name="Tjian R."/>
            <person name="Grigoriev I.V."/>
            <person name="Rokhsar D."/>
        </authorList>
    </citation>
    <scope>NUCLEOTIDE SEQUENCE [LARGE SCALE GENOMIC DNA]</scope>
    <source>
        <strain evidence="7">MX1 / ATCC 50154</strain>
    </source>
</reference>
<feature type="compositionally biased region" description="Basic residues" evidence="5">
    <location>
        <begin position="229"/>
        <end position="239"/>
    </location>
</feature>
<dbReference type="Gene3D" id="1.20.5.2650">
    <property type="match status" value="1"/>
</dbReference>
<evidence type="ECO:0000256" key="3">
    <source>
        <dbReference type="ARBA" id="ARBA00023274"/>
    </source>
</evidence>
<dbReference type="Pfam" id="PF01092">
    <property type="entry name" value="Ribosomal_S6e"/>
    <property type="match status" value="1"/>
</dbReference>
<dbReference type="PANTHER" id="PTHR11502">
    <property type="entry name" value="40S RIBOSOMAL PROTEIN S6"/>
    <property type="match status" value="1"/>
</dbReference>
<sequence>MKLNISYPPNGTQKTYDFENEAAVRPFYEKRISAEVPADSLGDDWKGYVLRISGGNDKQGFPMRQGVLTNRRVKLLMSEGHSGYRPRRSGERKKKSARGCIVDSNLSVIACIIVQKGEKEIEGLTDVTRPRRLGPKRANNIRKLFNLTKEDDVRKYVIRRKIEKDGKVVNTKAPKIQRLITPERLQRKRCELAQKRANRAHQNQLKAEYSEMLAKLQKERADARAALHQKRRISSRKSNKTPCQAFCG</sequence>
<evidence type="ECO:0000256" key="5">
    <source>
        <dbReference type="SAM" id="MobiDB-lite"/>
    </source>
</evidence>
<evidence type="ECO:0000256" key="2">
    <source>
        <dbReference type="ARBA" id="ARBA00022980"/>
    </source>
</evidence>
<evidence type="ECO:0000313" key="6">
    <source>
        <dbReference type="EMBL" id="EDQ89026.1"/>
    </source>
</evidence>
<dbReference type="FunCoup" id="A9V0J3">
    <property type="interactions" value="1294"/>
</dbReference>
<evidence type="ECO:0000256" key="4">
    <source>
        <dbReference type="PIRNR" id="PIRNR002129"/>
    </source>
</evidence>
<dbReference type="PIRSF" id="PIRSF002129">
    <property type="entry name" value="Ribosom_S6_euk"/>
    <property type="match status" value="1"/>
</dbReference>
<dbReference type="SMART" id="SM01405">
    <property type="entry name" value="Ribosomal_S6e"/>
    <property type="match status" value="1"/>
</dbReference>
<dbReference type="GeneID" id="5891304"/>